<reference evidence="2 3" key="1">
    <citation type="submission" date="2019-10" db="EMBL/GenBank/DDBJ databases">
        <title>Three novel species isolated from a subtropical stream in China.</title>
        <authorList>
            <person name="Lu H."/>
        </authorList>
    </citation>
    <scope>NUCLEOTIDE SEQUENCE [LARGE SCALE GENOMIC DNA]</scope>
    <source>
        <strain evidence="2 3">FT13W</strain>
    </source>
</reference>
<sequence>MKPTLIAVLLAAGFAASAQAAPAAPADLDLGITYYSRVLTPEGVTRESRYEEKMLRRPGHVWVERVLAPATDAHAGHSHGENRKVALKTSTAATQHEHKHFNPVLIPRHVMLEKNTVRMEYIDAHDKIVVSIPKAEYENVNFDGSWENSFYLLDPKLVAAMPLSKQASNVTGARWREVEKNGVFQRILWDEQKQIPLIIESGDRANTFYRRVDVKLQPGVSKAQPWANLQNYAQREYSDYLD</sequence>
<evidence type="ECO:0000256" key="1">
    <source>
        <dbReference type="SAM" id="SignalP"/>
    </source>
</evidence>
<dbReference type="Proteomes" id="UP000468717">
    <property type="component" value="Unassembled WGS sequence"/>
</dbReference>
<dbReference type="AlphaFoldDB" id="A0A6I1HWT1"/>
<protein>
    <recommendedName>
        <fullName evidence="4">DUF3108 domain-containing protein</fullName>
    </recommendedName>
</protein>
<evidence type="ECO:0000313" key="3">
    <source>
        <dbReference type="Proteomes" id="UP000468717"/>
    </source>
</evidence>
<organism evidence="2 3">
    <name type="scientific">Janthinobacterium violaceinigrum</name>
    <dbReference type="NCBI Taxonomy" id="2654252"/>
    <lineage>
        <taxon>Bacteria</taxon>
        <taxon>Pseudomonadati</taxon>
        <taxon>Pseudomonadota</taxon>
        <taxon>Betaproteobacteria</taxon>
        <taxon>Burkholderiales</taxon>
        <taxon>Oxalobacteraceae</taxon>
        <taxon>Janthinobacterium</taxon>
    </lineage>
</organism>
<keyword evidence="1" id="KW-0732">Signal</keyword>
<feature type="chain" id="PRO_5026156805" description="DUF3108 domain-containing protein" evidence="1">
    <location>
        <begin position="21"/>
        <end position="242"/>
    </location>
</feature>
<feature type="signal peptide" evidence="1">
    <location>
        <begin position="1"/>
        <end position="20"/>
    </location>
</feature>
<name>A0A6I1HWT1_9BURK</name>
<comment type="caution">
    <text evidence="2">The sequence shown here is derived from an EMBL/GenBank/DDBJ whole genome shotgun (WGS) entry which is preliminary data.</text>
</comment>
<keyword evidence="3" id="KW-1185">Reference proteome</keyword>
<dbReference type="RefSeq" id="WP_152283893.1">
    <property type="nucleotide sequence ID" value="NZ_WFLI01000025.1"/>
</dbReference>
<evidence type="ECO:0008006" key="4">
    <source>
        <dbReference type="Google" id="ProtNLM"/>
    </source>
</evidence>
<accession>A0A6I1HWT1</accession>
<proteinExistence type="predicted"/>
<dbReference type="EMBL" id="WFLI01000025">
    <property type="protein sequence ID" value="KAB8063143.1"/>
    <property type="molecule type" value="Genomic_DNA"/>
</dbReference>
<evidence type="ECO:0000313" key="2">
    <source>
        <dbReference type="EMBL" id="KAB8063143.1"/>
    </source>
</evidence>
<gene>
    <name evidence="2" type="ORF">GCN75_19440</name>
</gene>